<evidence type="ECO:0000256" key="7">
    <source>
        <dbReference type="SAM" id="SignalP"/>
    </source>
</evidence>
<dbReference type="NCBIfam" id="TIGR01167">
    <property type="entry name" value="LPXTG_anchor"/>
    <property type="match status" value="1"/>
</dbReference>
<dbReference type="EMBL" id="VKLS01000013">
    <property type="protein sequence ID" value="TSB43732.1"/>
    <property type="molecule type" value="Genomic_DNA"/>
</dbReference>
<protein>
    <submittedName>
        <fullName evidence="9">LPXTG cell wall anchor domain-containing protein</fullName>
    </submittedName>
</protein>
<evidence type="ECO:0000256" key="4">
    <source>
        <dbReference type="ARBA" id="ARBA00023088"/>
    </source>
</evidence>
<evidence type="ECO:0000256" key="1">
    <source>
        <dbReference type="ARBA" id="ARBA00022512"/>
    </source>
</evidence>
<feature type="signal peptide" evidence="7">
    <location>
        <begin position="1"/>
        <end position="19"/>
    </location>
</feature>
<dbReference type="OrthoDB" id="9804660at2"/>
<dbReference type="Pfam" id="PF00746">
    <property type="entry name" value="Gram_pos_anchor"/>
    <property type="match status" value="1"/>
</dbReference>
<keyword evidence="6" id="KW-1133">Transmembrane helix</keyword>
<sequence>MGAVSVVVGVVGAALPASAASAADREGHEGRAVGWHLRTGKHTAMWTGTHVLDDGSHALCLDLALYGPDGKDNGYTRTGAPKQLSEDTKARLAELASRYGKLPDTVEGRNTSAAAALVTWALAAHDGIDESGYNGEKIPWQRWLDKGMPKGAVAGYGGDASVDTAPVVDRFNRLRKEILTVDAAPYTLSVEGSGKTFPYERTPQEKELTVKVAQGKKPAEGVTVNSTELTNVARPAKPGAVGTTDAQGRTVFRFTPDKPGENAGAAFGAEVSVNSPTFWHTDRTVHGKPMQRLVYFVAERKPLKASGEIRFQPAAVVIAVKKDRATGEAVTSPATYEIRADDKGAPGAVVTTVTTGKDGRSAAVDLPAGTYWIVETKAPEGYQLDKEPRKIEAVAGERQTVTVWDNAVPSPSPSPSVPTTPATPQQPTPNHPAPAGVTGGSLAHTGSNGTPYLAAGAAALVVAGGGAVAYARRRRSADGR</sequence>
<keyword evidence="4" id="KW-0572">Peptidoglycan-anchor</keyword>
<dbReference type="AlphaFoldDB" id="A0A553ZQK0"/>
<evidence type="ECO:0000256" key="5">
    <source>
        <dbReference type="SAM" id="MobiDB-lite"/>
    </source>
</evidence>
<keyword evidence="1" id="KW-0134">Cell wall</keyword>
<dbReference type="PROSITE" id="PS50847">
    <property type="entry name" value="GRAM_POS_ANCHORING"/>
    <property type="match status" value="1"/>
</dbReference>
<dbReference type="InterPro" id="IPR013783">
    <property type="entry name" value="Ig-like_fold"/>
</dbReference>
<keyword evidence="3 7" id="KW-0732">Signal</keyword>
<keyword evidence="6" id="KW-0472">Membrane</keyword>
<evidence type="ECO:0000313" key="9">
    <source>
        <dbReference type="EMBL" id="TSB43732.1"/>
    </source>
</evidence>
<evidence type="ECO:0000256" key="3">
    <source>
        <dbReference type="ARBA" id="ARBA00022729"/>
    </source>
</evidence>
<dbReference type="Gene3D" id="2.60.40.10">
    <property type="entry name" value="Immunoglobulins"/>
    <property type="match status" value="1"/>
</dbReference>
<dbReference type="Pfam" id="PF17802">
    <property type="entry name" value="SpaA"/>
    <property type="match status" value="1"/>
</dbReference>
<keyword evidence="10" id="KW-1185">Reference proteome</keyword>
<dbReference type="Proteomes" id="UP000320888">
    <property type="component" value="Unassembled WGS sequence"/>
</dbReference>
<gene>
    <name evidence="9" type="ORF">FNZ23_02585</name>
</gene>
<proteinExistence type="predicted"/>
<accession>A0A553ZQK0</accession>
<keyword evidence="6" id="KW-0812">Transmembrane</keyword>
<evidence type="ECO:0000256" key="6">
    <source>
        <dbReference type="SAM" id="Phobius"/>
    </source>
</evidence>
<organism evidence="9 10">
    <name type="scientific">Streptomyces benahoarensis</name>
    <dbReference type="NCBI Taxonomy" id="2595054"/>
    <lineage>
        <taxon>Bacteria</taxon>
        <taxon>Bacillati</taxon>
        <taxon>Actinomycetota</taxon>
        <taxon>Actinomycetes</taxon>
        <taxon>Kitasatosporales</taxon>
        <taxon>Streptomycetaceae</taxon>
        <taxon>Streptomyces</taxon>
    </lineage>
</organism>
<dbReference type="RefSeq" id="WP_143944877.1">
    <property type="nucleotide sequence ID" value="NZ_VKLS01000013.1"/>
</dbReference>
<dbReference type="InterPro" id="IPR019931">
    <property type="entry name" value="LPXTG_anchor"/>
</dbReference>
<dbReference type="InterPro" id="IPR041033">
    <property type="entry name" value="SpaA_PFL_dom_1"/>
</dbReference>
<reference evidence="9 10" key="1">
    <citation type="submission" date="2019-07" db="EMBL/GenBank/DDBJ databases">
        <title>Draft genome for Streptomyces benahoarensis MZ03-48.</title>
        <authorList>
            <person name="Gonzalez-Pimentel J.L."/>
        </authorList>
    </citation>
    <scope>NUCLEOTIDE SEQUENCE [LARGE SCALE GENOMIC DNA]</scope>
    <source>
        <strain evidence="9 10">MZ03-48</strain>
    </source>
</reference>
<keyword evidence="2" id="KW-0964">Secreted</keyword>
<feature type="region of interest" description="Disordered" evidence="5">
    <location>
        <begin position="404"/>
        <end position="449"/>
    </location>
</feature>
<feature type="chain" id="PRO_5038839743" evidence="7">
    <location>
        <begin position="20"/>
        <end position="480"/>
    </location>
</feature>
<name>A0A553ZQK0_9ACTN</name>
<dbReference type="NCBIfam" id="NF041528">
    <property type="entry name" value="strep_LAETG"/>
    <property type="match status" value="1"/>
</dbReference>
<feature type="domain" description="Gram-positive cocci surface proteins LPxTG" evidence="8">
    <location>
        <begin position="442"/>
        <end position="480"/>
    </location>
</feature>
<evidence type="ECO:0000313" key="10">
    <source>
        <dbReference type="Proteomes" id="UP000320888"/>
    </source>
</evidence>
<evidence type="ECO:0000256" key="2">
    <source>
        <dbReference type="ARBA" id="ARBA00022525"/>
    </source>
</evidence>
<evidence type="ECO:0000259" key="8">
    <source>
        <dbReference type="PROSITE" id="PS50847"/>
    </source>
</evidence>
<dbReference type="GO" id="GO:0005975">
    <property type="term" value="P:carbohydrate metabolic process"/>
    <property type="evidence" value="ECO:0007669"/>
    <property type="project" value="UniProtKB-ARBA"/>
</dbReference>
<comment type="caution">
    <text evidence="9">The sequence shown here is derived from an EMBL/GenBank/DDBJ whole genome shotgun (WGS) entry which is preliminary data.</text>
</comment>
<feature type="transmembrane region" description="Helical" evidence="6">
    <location>
        <begin position="452"/>
        <end position="471"/>
    </location>
</feature>